<evidence type="ECO:0000313" key="3">
    <source>
        <dbReference type="Proteomes" id="UP000800096"/>
    </source>
</evidence>
<protein>
    <recommendedName>
        <fullName evidence="4">Celp0028 effector like protein</fullName>
    </recommendedName>
</protein>
<dbReference type="Proteomes" id="UP000800096">
    <property type="component" value="Unassembled WGS sequence"/>
</dbReference>
<name>A0A6A5QRY9_AMPQU</name>
<dbReference type="EMBL" id="ML979134">
    <property type="protein sequence ID" value="KAF1917406.1"/>
    <property type="molecule type" value="Genomic_DNA"/>
</dbReference>
<feature type="chain" id="PRO_5025453334" description="Celp0028 effector like protein" evidence="1">
    <location>
        <begin position="23"/>
        <end position="248"/>
    </location>
</feature>
<reference evidence="2" key="1">
    <citation type="journal article" date="2020" name="Stud. Mycol.">
        <title>101 Dothideomycetes genomes: a test case for predicting lifestyles and emergence of pathogens.</title>
        <authorList>
            <person name="Haridas S."/>
            <person name="Albert R."/>
            <person name="Binder M."/>
            <person name="Bloem J."/>
            <person name="Labutti K."/>
            <person name="Salamov A."/>
            <person name="Andreopoulos B."/>
            <person name="Baker S."/>
            <person name="Barry K."/>
            <person name="Bills G."/>
            <person name="Bluhm B."/>
            <person name="Cannon C."/>
            <person name="Castanera R."/>
            <person name="Culley D."/>
            <person name="Daum C."/>
            <person name="Ezra D."/>
            <person name="Gonzalez J."/>
            <person name="Henrissat B."/>
            <person name="Kuo A."/>
            <person name="Liang C."/>
            <person name="Lipzen A."/>
            <person name="Lutzoni F."/>
            <person name="Magnuson J."/>
            <person name="Mondo S."/>
            <person name="Nolan M."/>
            <person name="Ohm R."/>
            <person name="Pangilinan J."/>
            <person name="Park H.-J."/>
            <person name="Ramirez L."/>
            <person name="Alfaro M."/>
            <person name="Sun H."/>
            <person name="Tritt A."/>
            <person name="Yoshinaga Y."/>
            <person name="Zwiers L.-H."/>
            <person name="Turgeon B."/>
            <person name="Goodwin S."/>
            <person name="Spatafora J."/>
            <person name="Crous P."/>
            <person name="Grigoriev I."/>
        </authorList>
    </citation>
    <scope>NUCLEOTIDE SEQUENCE</scope>
    <source>
        <strain evidence="2">HMLAC05119</strain>
    </source>
</reference>
<organism evidence="2 3">
    <name type="scientific">Ampelomyces quisqualis</name>
    <name type="common">Powdery mildew agent</name>
    <dbReference type="NCBI Taxonomy" id="50730"/>
    <lineage>
        <taxon>Eukaryota</taxon>
        <taxon>Fungi</taxon>
        <taxon>Dikarya</taxon>
        <taxon>Ascomycota</taxon>
        <taxon>Pezizomycotina</taxon>
        <taxon>Dothideomycetes</taxon>
        <taxon>Pleosporomycetidae</taxon>
        <taxon>Pleosporales</taxon>
        <taxon>Pleosporineae</taxon>
        <taxon>Phaeosphaeriaceae</taxon>
        <taxon>Ampelomyces</taxon>
    </lineage>
</organism>
<evidence type="ECO:0000256" key="1">
    <source>
        <dbReference type="SAM" id="SignalP"/>
    </source>
</evidence>
<sequence length="248" mass="26838">MFFSITFVDALLFISSVTLVSAAPAPIAVSADDVILYGSGRFSVMKRSDLTELEAARNAGTTPPKPSYLEDSLVTFTGNETNEPQTQRLHRRDTQLIIPAPNFRFLGWDVQMSQVVKGAPTVISVASGFAISNSISVGVSSELSLVKEFLSVSMSVDYSQSWESSQTQTFEASVPEGKYGAFVSNPWTTRASGNVWTGTIGGEGSLTYYQGDSFDSKKFDTMEWVDGVISLCTGDEFPLKRCLGEGTL</sequence>
<keyword evidence="3" id="KW-1185">Reference proteome</keyword>
<feature type="signal peptide" evidence="1">
    <location>
        <begin position="1"/>
        <end position="22"/>
    </location>
</feature>
<gene>
    <name evidence="2" type="ORF">BDU57DRAFT_570720</name>
</gene>
<dbReference type="OrthoDB" id="4831122at2759"/>
<keyword evidence="1" id="KW-0732">Signal</keyword>
<dbReference type="AlphaFoldDB" id="A0A6A5QRY9"/>
<accession>A0A6A5QRY9</accession>
<proteinExistence type="predicted"/>
<evidence type="ECO:0000313" key="2">
    <source>
        <dbReference type="EMBL" id="KAF1917406.1"/>
    </source>
</evidence>
<evidence type="ECO:0008006" key="4">
    <source>
        <dbReference type="Google" id="ProtNLM"/>
    </source>
</evidence>